<dbReference type="Pfam" id="PF22922">
    <property type="entry name" value="GAF_NLP"/>
    <property type="match status" value="1"/>
</dbReference>
<gene>
    <name evidence="3" type="ORF">RHGRI_006072</name>
</gene>
<reference evidence="3" key="1">
    <citation type="submission" date="2020-08" db="EMBL/GenBank/DDBJ databases">
        <title>Plant Genome Project.</title>
        <authorList>
            <person name="Zhang R.-G."/>
        </authorList>
    </citation>
    <scope>NUCLEOTIDE SEQUENCE</scope>
    <source>
        <strain evidence="3">WSP0</strain>
        <tissue evidence="3">Leaf</tissue>
    </source>
</reference>
<dbReference type="EMBL" id="JACTNZ010000002">
    <property type="protein sequence ID" value="KAG5563514.1"/>
    <property type="molecule type" value="Genomic_DNA"/>
</dbReference>
<dbReference type="InterPro" id="IPR045012">
    <property type="entry name" value="NLP"/>
</dbReference>
<name>A0AAV6LHG2_9ERIC</name>
<evidence type="ECO:0000259" key="2">
    <source>
        <dbReference type="Pfam" id="PF22922"/>
    </source>
</evidence>
<sequence>MTAIDGSVDDAEEYSPGDTRKLCEYRMGMCREYNNYFYADAECAEEQLGLPGRVFLHQFPESIPFVMHYSLKEYPQRNLALRCCNINGSCAVPVFDHSSHTCVGVLEIVSLHFPDAVSYHKSFLGQMYDIFQEFGLLCFDGYKHYEMQIRDENKARTTAFQELKTVLERVCKIHELPLAMTWVPCSACNDLLRGQLLSEGVEFCGHTNFWHNMFVLVSKSCHLRKGGVAGMVLLPPNMLYCSDITQLSLAEYPLLPYAQLCHFHGWFTICLQSSYTANDIYVLEFFLPTSERYRDNSWTSLSLILGTMEENFRTFKLASGQELGDLLSVEVLDFQNGLKLHSVEKIQAKGRGVMLQPGHPDQPPMDAISNETNVVSEAQKYNLPSLEPLQSGKVTTQLDSSDQLFKLRRINGKNEFKLEGVINGDDSISFTLRIAQSCCHARNIRFVFYLARDTAQSIAGEMVFELDLSNEDLTFIVELVDSLIIKLLPNWKPSFGNSRSKGSPCEDSPHLNNQSSMRCSWASRSERISGEAIFKEHDSTSYANKEVFRSEWNMSSNGFERCKGSFSRSVVTNEILKTSETSFPCSSLSNDVSSLSFSTQSVADGDQRDELKLELDAIDMQYRQSFHELLRMREEAMENVKKKWILRRKISVC</sequence>
<dbReference type="PANTHER" id="PTHR32002:SF62">
    <property type="entry name" value="PROTEIN NLP6-LIKE ISOFORM X1"/>
    <property type="match status" value="1"/>
</dbReference>
<feature type="domain" description="NLP1-9 GAF" evidence="2">
    <location>
        <begin position="152"/>
        <end position="315"/>
    </location>
</feature>
<evidence type="ECO:0000313" key="4">
    <source>
        <dbReference type="Proteomes" id="UP000823749"/>
    </source>
</evidence>
<dbReference type="Proteomes" id="UP000823749">
    <property type="component" value="Chromosome 2"/>
</dbReference>
<organism evidence="3 4">
    <name type="scientific">Rhododendron griersonianum</name>
    <dbReference type="NCBI Taxonomy" id="479676"/>
    <lineage>
        <taxon>Eukaryota</taxon>
        <taxon>Viridiplantae</taxon>
        <taxon>Streptophyta</taxon>
        <taxon>Embryophyta</taxon>
        <taxon>Tracheophyta</taxon>
        <taxon>Spermatophyta</taxon>
        <taxon>Magnoliopsida</taxon>
        <taxon>eudicotyledons</taxon>
        <taxon>Gunneridae</taxon>
        <taxon>Pentapetalae</taxon>
        <taxon>asterids</taxon>
        <taxon>Ericales</taxon>
        <taxon>Ericaceae</taxon>
        <taxon>Ericoideae</taxon>
        <taxon>Rhodoreae</taxon>
        <taxon>Rhododendron</taxon>
    </lineage>
</organism>
<keyword evidence="4" id="KW-1185">Reference proteome</keyword>
<evidence type="ECO:0000256" key="1">
    <source>
        <dbReference type="SAM" id="MobiDB-lite"/>
    </source>
</evidence>
<comment type="caution">
    <text evidence="3">The sequence shown here is derived from an EMBL/GenBank/DDBJ whole genome shotgun (WGS) entry which is preliminary data.</text>
</comment>
<feature type="region of interest" description="Disordered" evidence="1">
    <location>
        <begin position="496"/>
        <end position="515"/>
    </location>
</feature>
<evidence type="ECO:0000313" key="3">
    <source>
        <dbReference type="EMBL" id="KAG5563514.1"/>
    </source>
</evidence>
<dbReference type="PANTHER" id="PTHR32002">
    <property type="entry name" value="PROTEIN NLP8"/>
    <property type="match status" value="1"/>
</dbReference>
<dbReference type="InterPro" id="IPR055081">
    <property type="entry name" value="NLP1-9_GAF"/>
</dbReference>
<accession>A0AAV6LHG2</accession>
<dbReference type="AlphaFoldDB" id="A0AAV6LHG2"/>
<protein>
    <recommendedName>
        <fullName evidence="2">NLP1-9 GAF domain-containing protein</fullName>
    </recommendedName>
</protein>
<dbReference type="GO" id="GO:0003700">
    <property type="term" value="F:DNA-binding transcription factor activity"/>
    <property type="evidence" value="ECO:0007669"/>
    <property type="project" value="InterPro"/>
</dbReference>
<proteinExistence type="predicted"/>